<comment type="caution">
    <text evidence="4">The sequence shown here is derived from an EMBL/GenBank/DDBJ whole genome shotgun (WGS) entry which is preliminary data.</text>
</comment>
<reference evidence="4 5" key="1">
    <citation type="submission" date="2016-06" db="EMBL/GenBank/DDBJ databases">
        <title>Evolution of pathogenesis and genome organization in the Tremellales.</title>
        <authorList>
            <person name="Cuomo C."/>
            <person name="Litvintseva A."/>
            <person name="Heitman J."/>
            <person name="Chen Y."/>
            <person name="Sun S."/>
            <person name="Springer D."/>
            <person name="Dromer F."/>
            <person name="Young S."/>
            <person name="Zeng Q."/>
            <person name="Chapman S."/>
            <person name="Gujja S."/>
            <person name="Saif S."/>
            <person name="Birren B."/>
        </authorList>
    </citation>
    <scope>NUCLEOTIDE SEQUENCE [LARGE SCALE GENOMIC DNA]</scope>
    <source>
        <strain evidence="4 5">CBS 6039</strain>
    </source>
</reference>
<feature type="domain" description="BZIP" evidence="3">
    <location>
        <begin position="127"/>
        <end position="176"/>
    </location>
</feature>
<feature type="region of interest" description="Disordered" evidence="2">
    <location>
        <begin position="74"/>
        <end position="152"/>
    </location>
</feature>
<feature type="compositionally biased region" description="Low complexity" evidence="2">
    <location>
        <begin position="80"/>
        <end position="105"/>
    </location>
</feature>
<evidence type="ECO:0000313" key="5">
    <source>
        <dbReference type="Proteomes" id="UP000094065"/>
    </source>
</evidence>
<dbReference type="Pfam" id="PF00170">
    <property type="entry name" value="bZIP_1"/>
    <property type="match status" value="1"/>
</dbReference>
<feature type="coiled-coil region" evidence="1">
    <location>
        <begin position="265"/>
        <end position="299"/>
    </location>
</feature>
<dbReference type="EMBL" id="AWGJ01000009">
    <property type="protein sequence ID" value="ODN76131.1"/>
    <property type="molecule type" value="Genomic_DNA"/>
</dbReference>
<feature type="compositionally biased region" description="Basic and acidic residues" evidence="2">
    <location>
        <begin position="125"/>
        <end position="144"/>
    </location>
</feature>
<name>A0A1E3HL08_9TREE</name>
<accession>A0A1E3HL08</accession>
<dbReference type="Gene3D" id="1.20.5.170">
    <property type="match status" value="1"/>
</dbReference>
<dbReference type="GeneID" id="30157368"/>
<sequence>MSPSIDYHDILRQADDAFPSLDAHVHDAAQLVHAADQHEQQHAHLSQHHEHVGELGANGAEYGMDIDQHPLDAGQHEQRQLQQAQAAVQQQTEQRQPSPVRQPSQHELPVQPQAGTSTQKSKGLTAEEKKERQRLQNRRAAEKSRNKKKNEQMALEQNVAGMQEENQRLRARLQSLIAARPSDAPVEPTHVDQLASPVPAPPATVIGTGIDYVYLSKLHNELANSKGSLLEKSADLSRMTAGDGGPSNDEHRPLRLELIANLTKLAALRSEMAGLENVMAHVVQEKQNMQVERVKVERELAGRRVARERSAVAQQAVQDDPNIDLSLHQADPEGAAVDHEATGVQNEQADEGDDGQPAEGGDRALLDIRGWIDAAVKDWHQDDPDQDGPGDKE</sequence>
<protein>
    <recommendedName>
        <fullName evidence="3">BZIP domain-containing protein</fullName>
    </recommendedName>
</protein>
<proteinExistence type="predicted"/>
<dbReference type="AlphaFoldDB" id="A0A1E3HL08"/>
<dbReference type="SMART" id="SM00338">
    <property type="entry name" value="BRLZ"/>
    <property type="match status" value="1"/>
</dbReference>
<dbReference type="PROSITE" id="PS50217">
    <property type="entry name" value="BZIP"/>
    <property type="match status" value="1"/>
</dbReference>
<keyword evidence="1" id="KW-0175">Coiled coil</keyword>
<dbReference type="PROSITE" id="PS00036">
    <property type="entry name" value="BZIP_BASIC"/>
    <property type="match status" value="1"/>
</dbReference>
<dbReference type="InterPro" id="IPR004827">
    <property type="entry name" value="bZIP"/>
</dbReference>
<feature type="compositionally biased region" description="Polar residues" evidence="2">
    <location>
        <begin position="113"/>
        <end position="122"/>
    </location>
</feature>
<dbReference type="SUPFAM" id="SSF57959">
    <property type="entry name" value="Leucine zipper domain"/>
    <property type="match status" value="1"/>
</dbReference>
<dbReference type="Proteomes" id="UP000094065">
    <property type="component" value="Unassembled WGS sequence"/>
</dbReference>
<gene>
    <name evidence="4" type="ORF">L202_06059</name>
</gene>
<dbReference type="GO" id="GO:0003700">
    <property type="term" value="F:DNA-binding transcription factor activity"/>
    <property type="evidence" value="ECO:0007669"/>
    <property type="project" value="InterPro"/>
</dbReference>
<dbReference type="InterPro" id="IPR046347">
    <property type="entry name" value="bZIP_sf"/>
</dbReference>
<keyword evidence="5" id="KW-1185">Reference proteome</keyword>
<dbReference type="OrthoDB" id="2594273at2759"/>
<dbReference type="RefSeq" id="XP_018991662.1">
    <property type="nucleotide sequence ID" value="XM_019140511.1"/>
</dbReference>
<evidence type="ECO:0000256" key="2">
    <source>
        <dbReference type="SAM" id="MobiDB-lite"/>
    </source>
</evidence>
<evidence type="ECO:0000313" key="4">
    <source>
        <dbReference type="EMBL" id="ODN76131.1"/>
    </source>
</evidence>
<organism evidence="4 5">
    <name type="scientific">Cryptococcus amylolentus CBS 6039</name>
    <dbReference type="NCBI Taxonomy" id="1295533"/>
    <lineage>
        <taxon>Eukaryota</taxon>
        <taxon>Fungi</taxon>
        <taxon>Dikarya</taxon>
        <taxon>Basidiomycota</taxon>
        <taxon>Agaricomycotina</taxon>
        <taxon>Tremellomycetes</taxon>
        <taxon>Tremellales</taxon>
        <taxon>Cryptococcaceae</taxon>
        <taxon>Cryptococcus</taxon>
    </lineage>
</organism>
<evidence type="ECO:0000259" key="3">
    <source>
        <dbReference type="PROSITE" id="PS50217"/>
    </source>
</evidence>
<evidence type="ECO:0000256" key="1">
    <source>
        <dbReference type="SAM" id="Coils"/>
    </source>
</evidence>
<feature type="region of interest" description="Disordered" evidence="2">
    <location>
        <begin position="305"/>
        <end position="367"/>
    </location>
</feature>